<gene>
    <name evidence="1" type="ORF">DB299_06400</name>
</gene>
<geneLocation type="plasmid" evidence="1 2">
    <name>lp28-3</name>
</geneLocation>
<name>A0ABM7AS55_BORGP</name>
<sequence>MSYNNIFTIKGTLSNLKLSAVEHCFLSDMKKAINELKNNNYFKIEDSVDSNSLLPLFENYNEKDFDEFFMSLGSKRAKELINLFRKIKTRIGYDLFESEVLIFYFCIRSPELFNIFYINVERYSFDDGGEHGFDDGEGLSIDQKFQKIKKSLELELRLNFKDPCKNTRPLE</sequence>
<accession>A0ABM7AS55</accession>
<dbReference type="RefSeq" id="WP_123772131.1">
    <property type="nucleotide sequence ID" value="NZ_CP028882.1"/>
</dbReference>
<evidence type="ECO:0000313" key="1">
    <source>
        <dbReference type="EMBL" id="AZA27453.1"/>
    </source>
</evidence>
<organism evidence="1 2">
    <name type="scientific">Borrelia garinii subsp. bavariensis (strain ATCC BAA-2496 / DSM 23469 / PBi)</name>
    <name type="common">Borreliella bavariensis</name>
    <dbReference type="NCBI Taxonomy" id="290434"/>
    <lineage>
        <taxon>Bacteria</taxon>
        <taxon>Pseudomonadati</taxon>
        <taxon>Spirochaetota</taxon>
        <taxon>Spirochaetia</taxon>
        <taxon>Spirochaetales</taxon>
        <taxon>Borreliaceae</taxon>
        <taxon>Borreliella</taxon>
    </lineage>
</organism>
<evidence type="ECO:0000313" key="2">
    <source>
        <dbReference type="Proteomes" id="UP000274630"/>
    </source>
</evidence>
<proteinExistence type="predicted"/>
<dbReference type="NCBIfam" id="NF033726">
    <property type="entry name" value="borfam52"/>
    <property type="match status" value="1"/>
</dbReference>
<reference evidence="2" key="1">
    <citation type="submission" date="2018-04" db="EMBL/GenBank/DDBJ databases">
        <title>Whole Genome Assembly of Borrelia bavariensis PBi.</title>
        <authorList>
            <person name="Margos G."/>
        </authorList>
    </citation>
    <scope>NUCLEOTIDE SEQUENCE [LARGE SCALE GENOMIC DNA]</scope>
    <source>
        <strain evidence="2">PBi</strain>
        <plasmid evidence="2">lp28-3</plasmid>
    </source>
</reference>
<dbReference type="EMBL" id="CP028882">
    <property type="protein sequence ID" value="AZA27453.1"/>
    <property type="molecule type" value="Genomic_DNA"/>
</dbReference>
<keyword evidence="1" id="KW-0614">Plasmid</keyword>
<protein>
    <submittedName>
        <fullName evidence="1">Uncharacterized protein</fullName>
    </submittedName>
</protein>
<keyword evidence="2" id="KW-1185">Reference proteome</keyword>
<dbReference type="Proteomes" id="UP000274630">
    <property type="component" value="Plasmid lp28-3"/>
</dbReference>